<accession>A0A917J119</accession>
<dbReference type="GO" id="GO:0009223">
    <property type="term" value="P:pyrimidine deoxyribonucleotide catabolic process"/>
    <property type="evidence" value="ECO:0007669"/>
    <property type="project" value="TreeGrafter"/>
</dbReference>
<evidence type="ECO:0000313" key="4">
    <source>
        <dbReference type="Proteomes" id="UP000627292"/>
    </source>
</evidence>
<comment type="similarity">
    <text evidence="1">Belongs to the 5'(3')-deoxyribonucleotidase family.</text>
</comment>
<feature type="active site" description="Nucleophile" evidence="2">
    <location>
        <position position="7"/>
    </location>
</feature>
<feature type="active site" description="Proton donor" evidence="2">
    <location>
        <position position="9"/>
    </location>
</feature>
<evidence type="ECO:0000313" key="3">
    <source>
        <dbReference type="EMBL" id="GGH75362.1"/>
    </source>
</evidence>
<dbReference type="InterPro" id="IPR010708">
    <property type="entry name" value="5'(3')-deoxyribonucleotidase"/>
</dbReference>
<protein>
    <submittedName>
        <fullName evidence="3">5'(3')-deoxyribonucleotidase</fullName>
    </submittedName>
</protein>
<sequence length="189" mass="21484">MARIIIDMDEVMADIIPHLVDNYYQATGETITAEAMHGKHLEECCSQPQLIRQLLYTPGFFRTAPLIADTQVVVKALNEHHEVFIVSAAMEFPQSLIEKYEWLEEHFPFLTWRQIAFTGSKALVSGDYMIDDHLKNLDYFDGEKLMFTSPHNALIEKYTRVNNWKEVADILLPGATNPLNAKIASGTAL</sequence>
<comment type="caution">
    <text evidence="3">The sequence shown here is derived from an EMBL/GenBank/DDBJ whole genome shotgun (WGS) entry which is preliminary data.</text>
</comment>
<evidence type="ECO:0000256" key="1">
    <source>
        <dbReference type="ARBA" id="ARBA00009589"/>
    </source>
</evidence>
<dbReference type="Proteomes" id="UP000627292">
    <property type="component" value="Unassembled WGS sequence"/>
</dbReference>
<dbReference type="Gene3D" id="3.40.50.1000">
    <property type="entry name" value="HAD superfamily/HAD-like"/>
    <property type="match status" value="1"/>
</dbReference>
<reference evidence="3" key="2">
    <citation type="submission" date="2020-09" db="EMBL/GenBank/DDBJ databases">
        <authorList>
            <person name="Sun Q."/>
            <person name="Zhou Y."/>
        </authorList>
    </citation>
    <scope>NUCLEOTIDE SEQUENCE</scope>
    <source>
        <strain evidence="3">CGMCC 1.15290</strain>
    </source>
</reference>
<dbReference type="RefSeq" id="WP_188955438.1">
    <property type="nucleotide sequence ID" value="NZ_BMIB01000004.1"/>
</dbReference>
<organism evidence="3 4">
    <name type="scientific">Filimonas zeae</name>
    <dbReference type="NCBI Taxonomy" id="1737353"/>
    <lineage>
        <taxon>Bacteria</taxon>
        <taxon>Pseudomonadati</taxon>
        <taxon>Bacteroidota</taxon>
        <taxon>Chitinophagia</taxon>
        <taxon>Chitinophagales</taxon>
        <taxon>Chitinophagaceae</taxon>
        <taxon>Filimonas</taxon>
    </lineage>
</organism>
<reference evidence="3" key="1">
    <citation type="journal article" date="2014" name="Int. J. Syst. Evol. Microbiol.">
        <title>Complete genome sequence of Corynebacterium casei LMG S-19264T (=DSM 44701T), isolated from a smear-ripened cheese.</title>
        <authorList>
            <consortium name="US DOE Joint Genome Institute (JGI-PGF)"/>
            <person name="Walter F."/>
            <person name="Albersmeier A."/>
            <person name="Kalinowski J."/>
            <person name="Ruckert C."/>
        </authorList>
    </citation>
    <scope>NUCLEOTIDE SEQUENCE</scope>
    <source>
        <strain evidence="3">CGMCC 1.15290</strain>
    </source>
</reference>
<dbReference type="SUPFAM" id="SSF56784">
    <property type="entry name" value="HAD-like"/>
    <property type="match status" value="1"/>
</dbReference>
<dbReference type="SFLD" id="SFLDG01146">
    <property type="entry name" value="C1.2.2"/>
    <property type="match status" value="1"/>
</dbReference>
<dbReference type="AlphaFoldDB" id="A0A917J119"/>
<dbReference type="EMBL" id="BMIB01000004">
    <property type="protein sequence ID" value="GGH75362.1"/>
    <property type="molecule type" value="Genomic_DNA"/>
</dbReference>
<dbReference type="PANTHER" id="PTHR16504">
    <property type="entry name" value="5'(3')-DEOXYRIBONUCLEOTIDASE"/>
    <property type="match status" value="1"/>
</dbReference>
<dbReference type="PANTHER" id="PTHR16504:SF4">
    <property type="entry name" value="5'(3')-DEOXYRIBONUCLEOTIDASE"/>
    <property type="match status" value="1"/>
</dbReference>
<dbReference type="Pfam" id="PF06941">
    <property type="entry name" value="NT5C"/>
    <property type="match status" value="1"/>
</dbReference>
<dbReference type="GO" id="GO:0008253">
    <property type="term" value="F:5'-nucleotidase activity"/>
    <property type="evidence" value="ECO:0007669"/>
    <property type="project" value="InterPro"/>
</dbReference>
<dbReference type="Gene3D" id="1.10.40.40">
    <property type="entry name" value="Deoxyribonucleotidase, domain 2"/>
    <property type="match status" value="1"/>
</dbReference>
<name>A0A917J119_9BACT</name>
<keyword evidence="4" id="KW-1185">Reference proteome</keyword>
<proteinExistence type="inferred from homology"/>
<evidence type="ECO:0000256" key="2">
    <source>
        <dbReference type="PIRSR" id="PIRSR610708-1"/>
    </source>
</evidence>
<dbReference type="SFLD" id="SFLDS00003">
    <property type="entry name" value="Haloacid_Dehalogenase"/>
    <property type="match status" value="1"/>
</dbReference>
<dbReference type="InterPro" id="IPR023214">
    <property type="entry name" value="HAD_sf"/>
</dbReference>
<dbReference type="InterPro" id="IPR036412">
    <property type="entry name" value="HAD-like_sf"/>
</dbReference>
<gene>
    <name evidence="3" type="ORF">GCM10011379_38870</name>
</gene>
<dbReference type="SFLD" id="SFLDG01126">
    <property type="entry name" value="C1.2:_Nucleotidase_Like"/>
    <property type="match status" value="1"/>
</dbReference>